<keyword evidence="2" id="KW-0489">Methyltransferase</keyword>
<dbReference type="GO" id="GO:0008757">
    <property type="term" value="F:S-adenosylmethionine-dependent methyltransferase activity"/>
    <property type="evidence" value="ECO:0007669"/>
    <property type="project" value="InterPro"/>
</dbReference>
<dbReference type="GO" id="GO:0032259">
    <property type="term" value="P:methylation"/>
    <property type="evidence" value="ECO:0007669"/>
    <property type="project" value="UniProtKB-KW"/>
</dbReference>
<accession>A0AAP5UYH7</accession>
<dbReference type="Pfam" id="PF08241">
    <property type="entry name" value="Methyltransf_11"/>
    <property type="match status" value="1"/>
</dbReference>
<reference evidence="2" key="1">
    <citation type="submission" date="2022-08" db="EMBL/GenBank/DDBJ databases">
        <authorList>
            <person name="Kim S.-J."/>
        </authorList>
    </citation>
    <scope>NUCLEOTIDE SEQUENCE</scope>
    <source>
        <strain evidence="2">KJ</strain>
    </source>
</reference>
<feature type="domain" description="Methyltransferase type 11" evidence="1">
    <location>
        <begin position="58"/>
        <end position="142"/>
    </location>
</feature>
<name>A0AAP5UYH7_9BURK</name>
<keyword evidence="2" id="KW-0808">Transferase</keyword>
<dbReference type="InterPro" id="IPR013216">
    <property type="entry name" value="Methyltransf_11"/>
</dbReference>
<evidence type="ECO:0000313" key="2">
    <source>
        <dbReference type="EMBL" id="MDT8843418.1"/>
    </source>
</evidence>
<evidence type="ECO:0000313" key="3">
    <source>
        <dbReference type="Proteomes" id="UP001246473"/>
    </source>
</evidence>
<evidence type="ECO:0000259" key="1">
    <source>
        <dbReference type="Pfam" id="PF08241"/>
    </source>
</evidence>
<gene>
    <name evidence="2" type="ORF">ParKJ_39020</name>
</gene>
<dbReference type="CDD" id="cd02440">
    <property type="entry name" value="AdoMet_MTases"/>
    <property type="match status" value="1"/>
</dbReference>
<dbReference type="RefSeq" id="WP_106356666.1">
    <property type="nucleotide sequence ID" value="NZ_JANSLM010000024.1"/>
</dbReference>
<organism evidence="2 3">
    <name type="scientific">Paraburkholderia fungorum</name>
    <dbReference type="NCBI Taxonomy" id="134537"/>
    <lineage>
        <taxon>Bacteria</taxon>
        <taxon>Pseudomonadati</taxon>
        <taxon>Pseudomonadota</taxon>
        <taxon>Betaproteobacteria</taxon>
        <taxon>Burkholderiales</taxon>
        <taxon>Burkholderiaceae</taxon>
        <taxon>Paraburkholderia</taxon>
    </lineage>
</organism>
<dbReference type="AlphaFoldDB" id="A0AAP5UYH7"/>
<dbReference type="SUPFAM" id="SSF53335">
    <property type="entry name" value="S-adenosyl-L-methionine-dependent methyltransferases"/>
    <property type="match status" value="1"/>
</dbReference>
<dbReference type="EMBL" id="JANSLM010000024">
    <property type="protein sequence ID" value="MDT8843418.1"/>
    <property type="molecule type" value="Genomic_DNA"/>
</dbReference>
<protein>
    <submittedName>
        <fullName evidence="2">Class I SAM-dependent methyltransferase</fullName>
    </submittedName>
</protein>
<dbReference type="Proteomes" id="UP001246473">
    <property type="component" value="Unassembled WGS sequence"/>
</dbReference>
<dbReference type="Gene3D" id="3.40.50.150">
    <property type="entry name" value="Vaccinia Virus protein VP39"/>
    <property type="match status" value="1"/>
</dbReference>
<comment type="caution">
    <text evidence="2">The sequence shown here is derived from an EMBL/GenBank/DDBJ whole genome shotgun (WGS) entry which is preliminary data.</text>
</comment>
<proteinExistence type="predicted"/>
<sequence>MALTVVDERYQRYDEAYFEDGSQRGTQYRGYKEGARRNRTYFEIAETIIKCFRPKRALEVGCATGIVVKHLNDLGIEAHGIDVSQWAIDNREHPNVILSGAESIPYDDNYFDIIYSVHSLEHLPTDIKDVALAEMTRVCRTGIQFHMLPIIGSGPYVGDTFQHLINLRSDPSHNLLFNNEWWIKQWSMHGWKDTGMQIALLHDSEHFELTLCQYILSQKSLSDEQIQRILQHNISVAYGLNQALYGKPPPGLDVHIAALCDKVRGPATSRSDSGATANHLETAAVKQIADDAERLRAAYDEILTSTSWRVTAPLRALRRWLIR</sequence>
<dbReference type="InterPro" id="IPR029063">
    <property type="entry name" value="SAM-dependent_MTases_sf"/>
</dbReference>